<dbReference type="InterPro" id="IPR002109">
    <property type="entry name" value="Glutaredoxin"/>
</dbReference>
<dbReference type="KEGG" id="eus:EUTSA_v10004952mg"/>
<sequence length="198" mass="21920">MTIEKKIKSNKTKVLVKICFWGQTVLNFDQSLVLPAKVKSCTKLERKTSVGVAVSDFCLILSKIYTTLSVREEMGSMFSGNRLNKEEMEVVMNKVKEIVSSYPVVVFSKTYCGYCQRVKQLLTQLGASFKVFELDEMSDGGEIQSALSEWTGQSTVPNVFIKEKHIGGCDSVMESNKQGKLVPLLNEAGAIANNSAQL</sequence>
<proteinExistence type="inferred from homology"/>
<dbReference type="GO" id="GO:0015038">
    <property type="term" value="F:glutathione disulfide oxidoreductase activity"/>
    <property type="evidence" value="ECO:0007669"/>
    <property type="project" value="TreeGrafter"/>
</dbReference>
<name>V4KNU6_EUTSA</name>
<dbReference type="GO" id="GO:0005737">
    <property type="term" value="C:cytoplasm"/>
    <property type="evidence" value="ECO:0007669"/>
    <property type="project" value="TreeGrafter"/>
</dbReference>
<evidence type="ECO:0000313" key="6">
    <source>
        <dbReference type="EMBL" id="ESQ31612.1"/>
    </source>
</evidence>
<gene>
    <name evidence="6" type="ORF">EUTSA_v10004952mg</name>
</gene>
<dbReference type="SUPFAM" id="SSF52833">
    <property type="entry name" value="Thioredoxin-like"/>
    <property type="match status" value="1"/>
</dbReference>
<dbReference type="PANTHER" id="PTHR45694">
    <property type="entry name" value="GLUTAREDOXIN 2"/>
    <property type="match status" value="1"/>
</dbReference>
<dbReference type="eggNOG" id="KOG1752">
    <property type="taxonomic scope" value="Eukaryota"/>
</dbReference>
<dbReference type="OrthoDB" id="418495at2759"/>
<evidence type="ECO:0000256" key="2">
    <source>
        <dbReference type="ARBA" id="ARBA00007190"/>
    </source>
</evidence>
<feature type="domain" description="Glutaredoxin" evidence="5">
    <location>
        <begin position="104"/>
        <end position="166"/>
    </location>
</feature>
<dbReference type="FunFam" id="3.40.30.10:FF:000093">
    <property type="entry name" value="Glutaredoxin 2"/>
    <property type="match status" value="1"/>
</dbReference>
<dbReference type="Gene3D" id="3.40.30.10">
    <property type="entry name" value="Glutaredoxin"/>
    <property type="match status" value="1"/>
</dbReference>
<organism evidence="6 7">
    <name type="scientific">Eutrema salsugineum</name>
    <name type="common">Saltwater cress</name>
    <name type="synonym">Sisymbrium salsugineum</name>
    <dbReference type="NCBI Taxonomy" id="72664"/>
    <lineage>
        <taxon>Eukaryota</taxon>
        <taxon>Viridiplantae</taxon>
        <taxon>Streptophyta</taxon>
        <taxon>Embryophyta</taxon>
        <taxon>Tracheophyta</taxon>
        <taxon>Spermatophyta</taxon>
        <taxon>Magnoliopsida</taxon>
        <taxon>eudicotyledons</taxon>
        <taxon>Gunneridae</taxon>
        <taxon>Pentapetalae</taxon>
        <taxon>rosids</taxon>
        <taxon>malvids</taxon>
        <taxon>Brassicales</taxon>
        <taxon>Brassicaceae</taxon>
        <taxon>Eutremeae</taxon>
        <taxon>Eutrema</taxon>
    </lineage>
</organism>
<evidence type="ECO:0000259" key="5">
    <source>
        <dbReference type="Pfam" id="PF00462"/>
    </source>
</evidence>
<evidence type="ECO:0000256" key="4">
    <source>
        <dbReference type="ARBA" id="ARBA00023284"/>
    </source>
</evidence>
<protein>
    <recommendedName>
        <fullName evidence="5">Glutaredoxin domain-containing protein</fullName>
    </recommendedName>
</protein>
<dbReference type="Proteomes" id="UP000030689">
    <property type="component" value="Unassembled WGS sequence"/>
</dbReference>
<reference evidence="6 7" key="1">
    <citation type="journal article" date="2013" name="Front. Plant Sci.">
        <title>The Reference Genome of the Halophytic Plant Eutrema salsugineum.</title>
        <authorList>
            <person name="Yang R."/>
            <person name="Jarvis D.E."/>
            <person name="Chen H."/>
            <person name="Beilstein M.A."/>
            <person name="Grimwood J."/>
            <person name="Jenkins J."/>
            <person name="Shu S."/>
            <person name="Prochnik S."/>
            <person name="Xin M."/>
            <person name="Ma C."/>
            <person name="Schmutz J."/>
            <person name="Wing R.A."/>
            <person name="Mitchell-Olds T."/>
            <person name="Schumaker K.S."/>
            <person name="Wang X."/>
        </authorList>
    </citation>
    <scope>NUCLEOTIDE SEQUENCE [LARGE SCALE GENOMIC DNA]</scope>
</reference>
<dbReference type="STRING" id="72664.V4KNU6"/>
<evidence type="ECO:0000256" key="3">
    <source>
        <dbReference type="ARBA" id="ARBA00022982"/>
    </source>
</evidence>
<dbReference type="PANTHER" id="PTHR45694:SF13">
    <property type="entry name" value="GLUTAREDOXIN-C1"/>
    <property type="match status" value="1"/>
</dbReference>
<keyword evidence="3" id="KW-0813">Transport</keyword>
<accession>V4KNU6</accession>
<dbReference type="InterPro" id="IPR014025">
    <property type="entry name" value="Glutaredoxin_subgr"/>
</dbReference>
<dbReference type="AlphaFoldDB" id="V4KNU6"/>
<comment type="similarity">
    <text evidence="2">Belongs to the glutaredoxin family. CPYC subfamily.</text>
</comment>
<dbReference type="EMBL" id="KI517748">
    <property type="protein sequence ID" value="ESQ31612.1"/>
    <property type="molecule type" value="Genomic_DNA"/>
</dbReference>
<dbReference type="GO" id="GO:0034599">
    <property type="term" value="P:cellular response to oxidative stress"/>
    <property type="evidence" value="ECO:0007669"/>
    <property type="project" value="TreeGrafter"/>
</dbReference>
<evidence type="ECO:0000256" key="1">
    <source>
        <dbReference type="ARBA" id="ARBA00002549"/>
    </source>
</evidence>
<dbReference type="NCBIfam" id="TIGR02180">
    <property type="entry name" value="GRX_euk"/>
    <property type="match status" value="1"/>
</dbReference>
<dbReference type="PROSITE" id="PS51354">
    <property type="entry name" value="GLUTAREDOXIN_2"/>
    <property type="match status" value="1"/>
</dbReference>
<dbReference type="PRINTS" id="PR00160">
    <property type="entry name" value="GLUTAREDOXIN"/>
</dbReference>
<dbReference type="CDD" id="cd03419">
    <property type="entry name" value="GRX_GRXh_1_2_like"/>
    <property type="match status" value="1"/>
</dbReference>
<evidence type="ECO:0000313" key="7">
    <source>
        <dbReference type="Proteomes" id="UP000030689"/>
    </source>
</evidence>
<dbReference type="InterPro" id="IPR036249">
    <property type="entry name" value="Thioredoxin-like_sf"/>
</dbReference>
<dbReference type="Pfam" id="PF00462">
    <property type="entry name" value="Glutaredoxin"/>
    <property type="match status" value="1"/>
</dbReference>
<keyword evidence="7" id="KW-1185">Reference proteome</keyword>
<dbReference type="Gramene" id="ESQ31612">
    <property type="protein sequence ID" value="ESQ31612"/>
    <property type="gene ID" value="EUTSA_v10004952mg"/>
</dbReference>
<keyword evidence="4" id="KW-0676">Redox-active center</keyword>
<keyword evidence="3" id="KW-0249">Electron transport</keyword>
<comment type="function">
    <text evidence="1">Has a glutathione-disulfide oxidoreductase activity in the presence of NADPH and glutathione reductase. Reduces low molecular weight disulfides and proteins.</text>
</comment>
<dbReference type="InterPro" id="IPR011899">
    <property type="entry name" value="Glutaredoxin_euk/vir"/>
</dbReference>